<evidence type="ECO:0000313" key="8">
    <source>
        <dbReference type="Proteomes" id="UP000321337"/>
    </source>
</evidence>
<dbReference type="PRINTS" id="PR00407">
    <property type="entry name" value="EUMOPTERIN"/>
</dbReference>
<dbReference type="InterPro" id="IPR014756">
    <property type="entry name" value="Ig_E-set"/>
</dbReference>
<evidence type="ECO:0000256" key="4">
    <source>
        <dbReference type="ARBA" id="ARBA00023002"/>
    </source>
</evidence>
<dbReference type="InterPro" id="IPR005066">
    <property type="entry name" value="MoCF_OxRdtse_dimer"/>
</dbReference>
<dbReference type="InterPro" id="IPR006311">
    <property type="entry name" value="TAT_signal"/>
</dbReference>
<accession>A0A512L9I7</accession>
<keyword evidence="3" id="KW-0479">Metal-binding</keyword>
<evidence type="ECO:0000256" key="2">
    <source>
        <dbReference type="ARBA" id="ARBA00022505"/>
    </source>
</evidence>
<feature type="domain" description="Moybdenum cofactor oxidoreductase dimerisation" evidence="6">
    <location>
        <begin position="296"/>
        <end position="412"/>
    </location>
</feature>
<dbReference type="GO" id="GO:0030151">
    <property type="term" value="F:molybdenum ion binding"/>
    <property type="evidence" value="ECO:0007669"/>
    <property type="project" value="InterPro"/>
</dbReference>
<dbReference type="EMBL" id="BKAD01000024">
    <property type="protein sequence ID" value="GEP31112.1"/>
    <property type="molecule type" value="Genomic_DNA"/>
</dbReference>
<keyword evidence="8" id="KW-1185">Reference proteome</keyword>
<evidence type="ECO:0000256" key="1">
    <source>
        <dbReference type="ARBA" id="ARBA00001924"/>
    </source>
</evidence>
<dbReference type="GO" id="GO:0020037">
    <property type="term" value="F:heme binding"/>
    <property type="evidence" value="ECO:0007669"/>
    <property type="project" value="TreeGrafter"/>
</dbReference>
<proteinExistence type="predicted"/>
<keyword evidence="2" id="KW-0500">Molybdenum</keyword>
<sequence length="414" mass="46640">MPNRRTFLKNLSSGLMVMGSGVLLPRHAWADAFSISPPTLPDGDMAESILASLPGKNPLIKRTYRAPNYETPVEYFNQMFTPNDSFYVRWHLSGIPDKLSATDWRLKIGGDSVNTPIELTLDNLQNNYEHVEIVALNQCSGNRRGFFQPHVAGVEWGYGAMGNARWTGVRLKDVLNKAGIKKDALEVTLNGAEGPVIPQTPDFIKSLPLWKALDENTILAWEMNGEPLPHLNGFPVRLVVPGWTGTYWTKMITEINVINKPWDGFWMRIAYRIPIGKFAGIDRFVSQERPTDTMTPITEMVVNSLMTNIRNGQRFHLGQPVEVKGIAWDAGRGIRLVEVSTDGGYTWREATLGKDYGNYSWRQFSYGFRPTKKGRYDILARATNRAGSTQNFELIWNPAGYHHNVVQKVSVDVV</sequence>
<dbReference type="GO" id="GO:0008482">
    <property type="term" value="F:sulfite oxidase activity"/>
    <property type="evidence" value="ECO:0007669"/>
    <property type="project" value="TreeGrafter"/>
</dbReference>
<keyword evidence="4" id="KW-0560">Oxidoreductase</keyword>
<dbReference type="PROSITE" id="PS51318">
    <property type="entry name" value="TAT"/>
    <property type="match status" value="1"/>
</dbReference>
<feature type="domain" description="Oxidoreductase molybdopterin-binding" evidence="5">
    <location>
        <begin position="95"/>
        <end position="266"/>
    </location>
</feature>
<dbReference type="RefSeq" id="WP_147073799.1">
    <property type="nucleotide sequence ID" value="NZ_AP021884.1"/>
</dbReference>
<dbReference type="Gene3D" id="2.60.40.650">
    <property type="match status" value="1"/>
</dbReference>
<dbReference type="InterPro" id="IPR008335">
    <property type="entry name" value="Mopterin_OxRdtase_euk"/>
</dbReference>
<evidence type="ECO:0000259" key="6">
    <source>
        <dbReference type="Pfam" id="PF03404"/>
    </source>
</evidence>
<evidence type="ECO:0000259" key="5">
    <source>
        <dbReference type="Pfam" id="PF00174"/>
    </source>
</evidence>
<dbReference type="Proteomes" id="UP000321337">
    <property type="component" value="Unassembled WGS sequence"/>
</dbReference>
<dbReference type="PANTHER" id="PTHR19372:SF7">
    <property type="entry name" value="SULFITE OXIDASE, MITOCHONDRIAL"/>
    <property type="match status" value="1"/>
</dbReference>
<dbReference type="Gene3D" id="3.90.420.10">
    <property type="entry name" value="Oxidoreductase, molybdopterin-binding domain"/>
    <property type="match status" value="1"/>
</dbReference>
<dbReference type="PANTHER" id="PTHR19372">
    <property type="entry name" value="SULFITE REDUCTASE"/>
    <property type="match status" value="1"/>
</dbReference>
<dbReference type="AlphaFoldDB" id="A0A512L9I7"/>
<gene>
    <name evidence="7" type="ORF">TPL01_22500</name>
</gene>
<comment type="cofactor">
    <cofactor evidence="1">
        <name>Mo-molybdopterin</name>
        <dbReference type="ChEBI" id="CHEBI:71302"/>
    </cofactor>
</comment>
<protein>
    <submittedName>
        <fullName evidence="7">Oxidase</fullName>
    </submittedName>
</protein>
<dbReference type="SUPFAM" id="SSF56524">
    <property type="entry name" value="Oxidoreductase molybdopterin-binding domain"/>
    <property type="match status" value="1"/>
</dbReference>
<dbReference type="SUPFAM" id="SSF81296">
    <property type="entry name" value="E set domains"/>
    <property type="match status" value="1"/>
</dbReference>
<reference evidence="7 8" key="1">
    <citation type="submission" date="2019-07" db="EMBL/GenBank/DDBJ databases">
        <title>Whole genome shotgun sequence of Thiobacillus plumbophilus NBRC 107929.</title>
        <authorList>
            <person name="Hosoyama A."/>
            <person name="Uohara A."/>
            <person name="Ohji S."/>
            <person name="Ichikawa N."/>
        </authorList>
    </citation>
    <scope>NUCLEOTIDE SEQUENCE [LARGE SCALE GENOMIC DNA]</scope>
    <source>
        <strain evidence="7 8">NBRC 107929</strain>
    </source>
</reference>
<dbReference type="Pfam" id="PF03404">
    <property type="entry name" value="Mo-co_dimer"/>
    <property type="match status" value="1"/>
</dbReference>
<evidence type="ECO:0000313" key="7">
    <source>
        <dbReference type="EMBL" id="GEP31112.1"/>
    </source>
</evidence>
<comment type="caution">
    <text evidence="7">The sequence shown here is derived from an EMBL/GenBank/DDBJ whole genome shotgun (WGS) entry which is preliminary data.</text>
</comment>
<name>A0A512L9I7_9PROT</name>
<dbReference type="OrthoDB" id="9795587at2"/>
<dbReference type="InterPro" id="IPR036374">
    <property type="entry name" value="OxRdtase_Mopterin-bd_sf"/>
</dbReference>
<organism evidence="7 8">
    <name type="scientific">Sulfuriferula plumbiphila</name>
    <dbReference type="NCBI Taxonomy" id="171865"/>
    <lineage>
        <taxon>Bacteria</taxon>
        <taxon>Pseudomonadati</taxon>
        <taxon>Pseudomonadota</taxon>
        <taxon>Betaproteobacteria</taxon>
        <taxon>Nitrosomonadales</taxon>
        <taxon>Sulfuricellaceae</taxon>
        <taxon>Sulfuriferula</taxon>
    </lineage>
</organism>
<dbReference type="GO" id="GO:0006790">
    <property type="term" value="P:sulfur compound metabolic process"/>
    <property type="evidence" value="ECO:0007669"/>
    <property type="project" value="TreeGrafter"/>
</dbReference>
<evidence type="ECO:0000256" key="3">
    <source>
        <dbReference type="ARBA" id="ARBA00022723"/>
    </source>
</evidence>
<dbReference type="GO" id="GO:0043546">
    <property type="term" value="F:molybdopterin cofactor binding"/>
    <property type="evidence" value="ECO:0007669"/>
    <property type="project" value="TreeGrafter"/>
</dbReference>
<dbReference type="InterPro" id="IPR000572">
    <property type="entry name" value="OxRdtase_Mopterin-bd_dom"/>
</dbReference>
<dbReference type="Pfam" id="PF00174">
    <property type="entry name" value="Oxidored_molyb"/>
    <property type="match status" value="1"/>
</dbReference>